<evidence type="ECO:0000313" key="1">
    <source>
        <dbReference type="EMBL" id="KAH3718905.1"/>
    </source>
</evidence>
<keyword evidence="2" id="KW-1185">Reference proteome</keyword>
<comment type="caution">
    <text evidence="1">The sequence shown here is derived from an EMBL/GenBank/DDBJ whole genome shotgun (WGS) entry which is preliminary data.</text>
</comment>
<organism evidence="1 2">
    <name type="scientific">Dreissena polymorpha</name>
    <name type="common">Zebra mussel</name>
    <name type="synonym">Mytilus polymorpha</name>
    <dbReference type="NCBI Taxonomy" id="45954"/>
    <lineage>
        <taxon>Eukaryota</taxon>
        <taxon>Metazoa</taxon>
        <taxon>Spiralia</taxon>
        <taxon>Lophotrochozoa</taxon>
        <taxon>Mollusca</taxon>
        <taxon>Bivalvia</taxon>
        <taxon>Autobranchia</taxon>
        <taxon>Heteroconchia</taxon>
        <taxon>Euheterodonta</taxon>
        <taxon>Imparidentia</taxon>
        <taxon>Neoheterodontei</taxon>
        <taxon>Myida</taxon>
        <taxon>Dreissenoidea</taxon>
        <taxon>Dreissenidae</taxon>
        <taxon>Dreissena</taxon>
    </lineage>
</organism>
<evidence type="ECO:0000313" key="2">
    <source>
        <dbReference type="Proteomes" id="UP000828390"/>
    </source>
</evidence>
<dbReference type="Proteomes" id="UP000828390">
    <property type="component" value="Unassembled WGS sequence"/>
</dbReference>
<protein>
    <submittedName>
        <fullName evidence="1">Uncharacterized protein</fullName>
    </submittedName>
</protein>
<proteinExistence type="predicted"/>
<gene>
    <name evidence="1" type="ORF">DPMN_061731</name>
</gene>
<reference evidence="1" key="2">
    <citation type="submission" date="2020-11" db="EMBL/GenBank/DDBJ databases">
        <authorList>
            <person name="McCartney M.A."/>
            <person name="Auch B."/>
            <person name="Kono T."/>
            <person name="Mallez S."/>
            <person name="Becker A."/>
            <person name="Gohl D.M."/>
            <person name="Silverstein K.A.T."/>
            <person name="Koren S."/>
            <person name="Bechman K.B."/>
            <person name="Herman A."/>
            <person name="Abrahante J.E."/>
            <person name="Garbe J."/>
        </authorList>
    </citation>
    <scope>NUCLEOTIDE SEQUENCE</scope>
    <source>
        <strain evidence="1">Duluth1</strain>
        <tissue evidence="1">Whole animal</tissue>
    </source>
</reference>
<name>A0A9D4C8C4_DREPO</name>
<dbReference type="EMBL" id="JAIWYP010000013">
    <property type="protein sequence ID" value="KAH3718905.1"/>
    <property type="molecule type" value="Genomic_DNA"/>
</dbReference>
<dbReference type="AlphaFoldDB" id="A0A9D4C8C4"/>
<accession>A0A9D4C8C4</accession>
<reference evidence="1" key="1">
    <citation type="journal article" date="2019" name="bioRxiv">
        <title>The Genome of the Zebra Mussel, Dreissena polymorpha: A Resource for Invasive Species Research.</title>
        <authorList>
            <person name="McCartney M.A."/>
            <person name="Auch B."/>
            <person name="Kono T."/>
            <person name="Mallez S."/>
            <person name="Zhang Y."/>
            <person name="Obille A."/>
            <person name="Becker A."/>
            <person name="Abrahante J.E."/>
            <person name="Garbe J."/>
            <person name="Badalamenti J.P."/>
            <person name="Herman A."/>
            <person name="Mangelson H."/>
            <person name="Liachko I."/>
            <person name="Sullivan S."/>
            <person name="Sone E.D."/>
            <person name="Koren S."/>
            <person name="Silverstein K.A.T."/>
            <person name="Beckman K.B."/>
            <person name="Gohl D.M."/>
        </authorList>
    </citation>
    <scope>NUCLEOTIDE SEQUENCE</scope>
    <source>
        <strain evidence="1">Duluth1</strain>
        <tissue evidence="1">Whole animal</tissue>
    </source>
</reference>
<sequence length="105" mass="11946">MDKITTGFTNCFICCIYSTVYIRERSNSCIYCTVYIRERSNSCIYSTVYIREEQLYLFHGLHQRGAAVSIPRSTSERGSCADHSSIFFLKVKGLSFSITKEGGVE</sequence>